<evidence type="ECO:0000313" key="1">
    <source>
        <dbReference type="EMBL" id="KXG74681.1"/>
    </source>
</evidence>
<comment type="caution">
    <text evidence="1">The sequence shown here is derived from an EMBL/GenBank/DDBJ whole genome shotgun (WGS) entry which is preliminary data.</text>
</comment>
<organism evidence="1 2">
    <name type="scientific">Thermotalea metallivorans</name>
    <dbReference type="NCBI Taxonomy" id="520762"/>
    <lineage>
        <taxon>Bacteria</taxon>
        <taxon>Bacillati</taxon>
        <taxon>Bacillota</taxon>
        <taxon>Clostridia</taxon>
        <taxon>Peptostreptococcales</taxon>
        <taxon>Thermotaleaceae</taxon>
        <taxon>Thermotalea</taxon>
    </lineage>
</organism>
<proteinExistence type="predicted"/>
<dbReference type="RefSeq" id="WP_068556900.1">
    <property type="nucleotide sequence ID" value="NZ_LOEE01000047.1"/>
</dbReference>
<keyword evidence="2" id="KW-1185">Reference proteome</keyword>
<accession>A0A140L2A6</accession>
<dbReference type="OrthoDB" id="1952401at2"/>
<sequence>MVNFLSIGKQNITVLKGLPIHINAHFITDTSQSWIFSNTKAEEGVCEVHIHYISPENNKKMMMEQPLWRGYLAAEIPDEGMKAQMLEHINQPILHVILNVYQDYKYMASDLVDFVYRLLKKKNDSVEEIVMDTFIYSEVIEWEGDNI</sequence>
<evidence type="ECO:0000313" key="2">
    <source>
        <dbReference type="Proteomes" id="UP000070456"/>
    </source>
</evidence>
<gene>
    <name evidence="1" type="ORF">AN619_21880</name>
</gene>
<dbReference type="Proteomes" id="UP000070456">
    <property type="component" value="Unassembled WGS sequence"/>
</dbReference>
<dbReference type="AlphaFoldDB" id="A0A140L2A6"/>
<dbReference type="EMBL" id="LOEE01000047">
    <property type="protein sequence ID" value="KXG74681.1"/>
    <property type="molecule type" value="Genomic_DNA"/>
</dbReference>
<name>A0A140L2A6_9FIRM</name>
<dbReference type="STRING" id="520762.AN619_21880"/>
<protein>
    <submittedName>
        <fullName evidence="1">Uncharacterized protein</fullName>
    </submittedName>
</protein>
<reference evidence="1 2" key="1">
    <citation type="submission" date="2015-12" db="EMBL/GenBank/DDBJ databases">
        <title>Draft genome sequence of the thermoanaerobe Thermotalea metallivorans, an isolate from the runoff channel of the Great Artesian Basin, Australia.</title>
        <authorList>
            <person name="Patel B.K."/>
        </authorList>
    </citation>
    <scope>NUCLEOTIDE SEQUENCE [LARGE SCALE GENOMIC DNA]</scope>
    <source>
        <strain evidence="1 2">B2-1</strain>
    </source>
</reference>